<evidence type="ECO:0000256" key="13">
    <source>
        <dbReference type="PIRSR" id="PIRSR604361-3"/>
    </source>
</evidence>
<feature type="binding site" evidence="12">
    <location>
        <position position="253"/>
    </location>
    <ligand>
        <name>substrate</name>
        <note>ligand shared between dimeric partners</note>
    </ligand>
</feature>
<gene>
    <name evidence="16" type="ORF">TCEB3V08_LOCUS3138</name>
</gene>
<feature type="binding site" evidence="13">
    <location>
        <position position="249"/>
    </location>
    <ligand>
        <name>Zn(2+)</name>
        <dbReference type="ChEBI" id="CHEBI:29105"/>
        <note>ligand shared between dimeric partners</note>
    </ligand>
</feature>
<evidence type="ECO:0000256" key="1">
    <source>
        <dbReference type="ARBA" id="ARBA00005008"/>
    </source>
</evidence>
<evidence type="ECO:0000256" key="12">
    <source>
        <dbReference type="PIRSR" id="PIRSR604361-2"/>
    </source>
</evidence>
<dbReference type="SUPFAM" id="SSF54593">
    <property type="entry name" value="Glyoxalase/Bleomycin resistance protein/Dihydroxybiphenyl dioxygenase"/>
    <property type="match status" value="1"/>
</dbReference>
<feature type="region of interest" description="Disordered" evidence="14">
    <location>
        <begin position="1"/>
        <end position="26"/>
    </location>
</feature>
<evidence type="ECO:0000256" key="14">
    <source>
        <dbReference type="SAM" id="MobiDB-lite"/>
    </source>
</evidence>
<keyword evidence="4 13" id="KW-0479">Metal-binding</keyword>
<proteinExistence type="inferred from homology"/>
<feature type="binding site" evidence="12">
    <location>
        <position position="272"/>
    </location>
    <ligand>
        <name>substrate</name>
        <note>ligand shared between dimeric partners</note>
    </ligand>
</feature>
<dbReference type="UniPathway" id="UPA00619">
    <property type="reaction ID" value="UER00675"/>
</dbReference>
<evidence type="ECO:0000256" key="4">
    <source>
        <dbReference type="ARBA" id="ARBA00022723"/>
    </source>
</evidence>
<evidence type="ECO:0000256" key="10">
    <source>
        <dbReference type="ARBA" id="ARBA00033298"/>
    </source>
</evidence>
<dbReference type="AlphaFoldDB" id="A0A7R9CGN9"/>
<feature type="binding site" evidence="12">
    <location>
        <position position="183"/>
    </location>
    <ligand>
        <name>substrate</name>
        <note>ligand shared between dimeric partners</note>
    </ligand>
</feature>
<dbReference type="CDD" id="cd07233">
    <property type="entry name" value="GlxI_Zn"/>
    <property type="match status" value="1"/>
</dbReference>
<comment type="cofactor">
    <cofactor evidence="13">
        <name>Zn(2+)</name>
        <dbReference type="ChEBI" id="CHEBI:29105"/>
    </cofactor>
    <text evidence="13">Binds 1 zinc ion per subunit. In the homodimer, two zinc ions are bound between subunits.</text>
</comment>
<evidence type="ECO:0000256" key="3">
    <source>
        <dbReference type="ARBA" id="ARBA00012081"/>
    </source>
</evidence>
<dbReference type="GO" id="GO:0004462">
    <property type="term" value="F:lactoylglutathione lyase activity"/>
    <property type="evidence" value="ECO:0007669"/>
    <property type="project" value="UniProtKB-EC"/>
</dbReference>
<dbReference type="PROSITE" id="PS00934">
    <property type="entry name" value="GLYOXALASE_I_1"/>
    <property type="match status" value="1"/>
</dbReference>
<evidence type="ECO:0000256" key="5">
    <source>
        <dbReference type="ARBA" id="ARBA00022833"/>
    </source>
</evidence>
<accession>A0A7R9CGN9</accession>
<feature type="binding site" evidence="13">
    <location>
        <position position="276"/>
    </location>
    <ligand>
        <name>Zn(2+)</name>
        <dbReference type="ChEBI" id="CHEBI:29105"/>
        <note>ligand shared between dimeric partners</note>
    </ligand>
</feature>
<evidence type="ECO:0000256" key="7">
    <source>
        <dbReference type="ARBA" id="ARBA00030291"/>
    </source>
</evidence>
<evidence type="ECO:0000256" key="8">
    <source>
        <dbReference type="ARBA" id="ARBA00030892"/>
    </source>
</evidence>
<dbReference type="PANTHER" id="PTHR10374">
    <property type="entry name" value="LACTOYLGLUTATHIONE LYASE GLYOXALASE I"/>
    <property type="match status" value="1"/>
</dbReference>
<reference evidence="16" key="1">
    <citation type="submission" date="2020-11" db="EMBL/GenBank/DDBJ databases">
        <authorList>
            <person name="Tran Van P."/>
        </authorList>
    </citation>
    <scope>NUCLEOTIDE SEQUENCE</scope>
</reference>
<dbReference type="EC" id="4.4.1.5" evidence="3"/>
<dbReference type="PANTHER" id="PTHR10374:SF30">
    <property type="entry name" value="LACTOYLGLUTATHIONE LYASE"/>
    <property type="match status" value="1"/>
</dbReference>
<comment type="similarity">
    <text evidence="2">Belongs to the glyoxalase I family.</text>
</comment>
<feature type="binding site" evidence="12">
    <location>
        <position position="276"/>
    </location>
    <ligand>
        <name>substrate</name>
        <note>ligand shared between dimeric partners</note>
    </ligand>
</feature>
<dbReference type="Gene3D" id="3.10.180.10">
    <property type="entry name" value="2,3-Dihydroxybiphenyl 1,2-Dioxygenase, domain 1"/>
    <property type="match status" value="1"/>
</dbReference>
<evidence type="ECO:0000259" key="15">
    <source>
        <dbReference type="PROSITE" id="PS51819"/>
    </source>
</evidence>
<feature type="active site" description="Proton donor/acceptor" evidence="11">
    <location>
        <position position="322"/>
    </location>
</feature>
<evidence type="ECO:0000256" key="11">
    <source>
        <dbReference type="PIRSR" id="PIRSR604361-1"/>
    </source>
</evidence>
<protein>
    <recommendedName>
        <fullName evidence="3">lactoylglutathione lyase</fullName>
        <ecNumber evidence="3">4.4.1.5</ecNumber>
    </recommendedName>
    <alternativeName>
        <fullName evidence="8">Aldoketomutase</fullName>
    </alternativeName>
    <alternativeName>
        <fullName evidence="7">Ketone-aldehyde mutase</fullName>
    </alternativeName>
    <alternativeName>
        <fullName evidence="9">Methylglyoxalase</fullName>
    </alternativeName>
    <alternativeName>
        <fullName evidence="10">S-D-lactoylglutathione methylglyoxal lyase</fullName>
    </alternativeName>
</protein>
<evidence type="ECO:0000313" key="16">
    <source>
        <dbReference type="EMBL" id="CAD7395449.1"/>
    </source>
</evidence>
<feature type="binding site" evidence="13">
    <location>
        <position position="322"/>
    </location>
    <ligand>
        <name>Zn(2+)</name>
        <dbReference type="ChEBI" id="CHEBI:29105"/>
        <note>ligand shared between dimeric partners</note>
    </ligand>
</feature>
<dbReference type="InterPro" id="IPR018146">
    <property type="entry name" value="Glyoxalase_1_CS"/>
</dbReference>
<evidence type="ECO:0000256" key="2">
    <source>
        <dbReference type="ARBA" id="ARBA00010363"/>
    </source>
</evidence>
<dbReference type="EMBL" id="OC317203">
    <property type="protein sequence ID" value="CAD7395449.1"/>
    <property type="molecule type" value="Genomic_DNA"/>
</dbReference>
<name>A0A7R9CGN9_TIMCR</name>
<sequence>MECEPWAVRRHIDTNPPPPRHGSEVDPVRNLSTGNWRALPDKHAGSRALGPPVVLAKAVVDLTANTSWSSFSSLRDGAEVPPSTLGCSRKANNVNQSAHPAPVVSIFWKWCKLMNKQEDVDVEIRKKKLRNPGTMGDTHGLSNAEANQFCVEPDPSTKYLFPYMIFTKSHFNHSYSQDFIFQQTMYRIKDPRRSLEFYTQVLGMRLLQKLDFPDMKFSLYFMGFEAAADIPVDPKDRTQWTFSRKATLELTHNWGTESDPDSHYHNGNEEPRGFGHIGIMVPNVDAACERFEKLNVEFVKRPNDGKMKGIAFIKDPDGYWIEILNAKNMAVSV</sequence>
<comment type="pathway">
    <text evidence="1">Secondary metabolite metabolism; methylglyoxal degradation; (R)-lactate from methylglyoxal: step 1/2.</text>
</comment>
<dbReference type="NCBIfam" id="TIGR00068">
    <property type="entry name" value="glyox_I"/>
    <property type="match status" value="1"/>
</dbReference>
<keyword evidence="6" id="KW-0456">Lyase</keyword>
<feature type="binding site" evidence="12">
    <location>
        <begin position="306"/>
        <end position="307"/>
    </location>
    <ligand>
        <name>substrate</name>
        <note>ligand shared between dimeric partners</note>
    </ligand>
</feature>
<keyword evidence="5 13" id="KW-0862">Zinc</keyword>
<dbReference type="Pfam" id="PF00903">
    <property type="entry name" value="Glyoxalase"/>
    <property type="match status" value="1"/>
</dbReference>
<dbReference type="InterPro" id="IPR029068">
    <property type="entry name" value="Glyas_Bleomycin-R_OHBP_Dase"/>
</dbReference>
<dbReference type="InterPro" id="IPR004361">
    <property type="entry name" value="Glyoxalase_1"/>
</dbReference>
<organism evidence="16">
    <name type="scientific">Timema cristinae</name>
    <name type="common">Walking stick</name>
    <dbReference type="NCBI Taxonomy" id="61476"/>
    <lineage>
        <taxon>Eukaryota</taxon>
        <taxon>Metazoa</taxon>
        <taxon>Ecdysozoa</taxon>
        <taxon>Arthropoda</taxon>
        <taxon>Hexapoda</taxon>
        <taxon>Insecta</taxon>
        <taxon>Pterygota</taxon>
        <taxon>Neoptera</taxon>
        <taxon>Polyneoptera</taxon>
        <taxon>Phasmatodea</taxon>
        <taxon>Timematodea</taxon>
        <taxon>Timematoidea</taxon>
        <taxon>Timematidae</taxon>
        <taxon>Timema</taxon>
    </lineage>
</organism>
<dbReference type="PROSITE" id="PS51819">
    <property type="entry name" value="VOC"/>
    <property type="match status" value="1"/>
</dbReference>
<dbReference type="InterPro" id="IPR037523">
    <property type="entry name" value="VOC_core"/>
</dbReference>
<evidence type="ECO:0000256" key="9">
    <source>
        <dbReference type="ARBA" id="ARBA00032460"/>
    </source>
</evidence>
<dbReference type="GO" id="GO:0046872">
    <property type="term" value="F:metal ion binding"/>
    <property type="evidence" value="ECO:0007669"/>
    <property type="project" value="UniProtKB-KW"/>
</dbReference>
<feature type="binding site" evidence="12">
    <location>
        <position position="187"/>
    </location>
    <ligand>
        <name>substrate</name>
        <note>ligand shared between dimeric partners</note>
    </ligand>
</feature>
<feature type="domain" description="VOC" evidence="15">
    <location>
        <begin position="180"/>
        <end position="326"/>
    </location>
</feature>
<dbReference type="InterPro" id="IPR004360">
    <property type="entry name" value="Glyas_Fos-R_dOase_dom"/>
</dbReference>
<evidence type="ECO:0000256" key="6">
    <source>
        <dbReference type="ARBA" id="ARBA00023239"/>
    </source>
</evidence>
<feature type="binding site" evidence="13">
    <location>
        <position position="183"/>
    </location>
    <ligand>
        <name>Zn(2+)</name>
        <dbReference type="ChEBI" id="CHEBI:29105"/>
        <note>ligand shared between dimeric partners</note>
    </ligand>
</feature>